<evidence type="ECO:0000313" key="3">
    <source>
        <dbReference type="Proteomes" id="UP000053617"/>
    </source>
</evidence>
<evidence type="ECO:0000256" key="1">
    <source>
        <dbReference type="SAM" id="MobiDB-lite"/>
    </source>
</evidence>
<evidence type="ECO:0000313" key="2">
    <source>
        <dbReference type="EMBL" id="KIX08443.1"/>
    </source>
</evidence>
<feature type="region of interest" description="Disordered" evidence="1">
    <location>
        <begin position="1"/>
        <end position="29"/>
    </location>
</feature>
<dbReference type="VEuPathDB" id="FungiDB:Z518_03099"/>
<feature type="compositionally biased region" description="Basic and acidic residues" evidence="1">
    <location>
        <begin position="1"/>
        <end position="12"/>
    </location>
</feature>
<keyword evidence="3" id="KW-1185">Reference proteome</keyword>
<dbReference type="GeneID" id="25291170"/>
<dbReference type="EMBL" id="KN847476">
    <property type="protein sequence ID" value="KIX08443.1"/>
    <property type="molecule type" value="Genomic_DNA"/>
</dbReference>
<proteinExistence type="predicted"/>
<name>A0A0D2HD87_9EURO</name>
<feature type="region of interest" description="Disordered" evidence="1">
    <location>
        <begin position="126"/>
        <end position="198"/>
    </location>
</feature>
<reference evidence="2 3" key="1">
    <citation type="submission" date="2015-01" db="EMBL/GenBank/DDBJ databases">
        <title>The Genome Sequence of Rhinocladiella mackenzie CBS 650.93.</title>
        <authorList>
            <consortium name="The Broad Institute Genomics Platform"/>
            <person name="Cuomo C."/>
            <person name="de Hoog S."/>
            <person name="Gorbushina A."/>
            <person name="Stielow B."/>
            <person name="Teixiera M."/>
            <person name="Abouelleil A."/>
            <person name="Chapman S.B."/>
            <person name="Priest M."/>
            <person name="Young S.K."/>
            <person name="Wortman J."/>
            <person name="Nusbaum C."/>
            <person name="Birren B."/>
        </authorList>
    </citation>
    <scope>NUCLEOTIDE SEQUENCE [LARGE SCALE GENOMIC DNA]</scope>
    <source>
        <strain evidence="2 3">CBS 650.93</strain>
    </source>
</reference>
<sequence length="198" mass="22647">MASRRGSNEDNGRGNASTTHDVQQREQAETTEEIRIWCEMVFRYLRREVRIKTSKLCNTITGAELDSLGERENMVLAADDDRHAREHDGYLGQIKFMLQSTAAEKSEVRMFCVVENEDSAIVLNRSTIPQGSGEPAVLTISNSSAGSKDEARMLREAWERVRKREKERSEKKHDGEEDRKDQEERDKANQTTQTNQAN</sequence>
<organism evidence="2 3">
    <name type="scientific">Rhinocladiella mackenziei CBS 650.93</name>
    <dbReference type="NCBI Taxonomy" id="1442369"/>
    <lineage>
        <taxon>Eukaryota</taxon>
        <taxon>Fungi</taxon>
        <taxon>Dikarya</taxon>
        <taxon>Ascomycota</taxon>
        <taxon>Pezizomycotina</taxon>
        <taxon>Eurotiomycetes</taxon>
        <taxon>Chaetothyriomycetidae</taxon>
        <taxon>Chaetothyriales</taxon>
        <taxon>Herpotrichiellaceae</taxon>
        <taxon>Rhinocladiella</taxon>
    </lineage>
</organism>
<dbReference type="AlphaFoldDB" id="A0A0D2HD87"/>
<dbReference type="Proteomes" id="UP000053617">
    <property type="component" value="Unassembled WGS sequence"/>
</dbReference>
<dbReference type="RefSeq" id="XP_013275579.1">
    <property type="nucleotide sequence ID" value="XM_013420125.1"/>
</dbReference>
<accession>A0A0D2HD87</accession>
<feature type="compositionally biased region" description="Polar residues" evidence="1">
    <location>
        <begin position="189"/>
        <end position="198"/>
    </location>
</feature>
<gene>
    <name evidence="2" type="ORF">Z518_03099</name>
</gene>
<feature type="compositionally biased region" description="Basic and acidic residues" evidence="1">
    <location>
        <begin position="147"/>
        <end position="188"/>
    </location>
</feature>
<dbReference type="HOGENOM" id="CLU_1378806_0_0_1"/>
<protein>
    <submittedName>
        <fullName evidence="2">Uncharacterized protein</fullName>
    </submittedName>
</protein>